<dbReference type="PANTHER" id="PTHR43601:SF11">
    <property type="entry name" value="EXPRESSED PROTEIN"/>
    <property type="match status" value="1"/>
</dbReference>
<accession>A0A8T0HA58</accession>
<evidence type="ECO:0000313" key="4">
    <source>
        <dbReference type="Proteomes" id="UP000822688"/>
    </source>
</evidence>
<dbReference type="EMBL" id="CM026427">
    <property type="protein sequence ID" value="KAG0568313.1"/>
    <property type="molecule type" value="Genomic_DNA"/>
</dbReference>
<protein>
    <recommendedName>
        <fullName evidence="2">Thioredoxin domain-containing protein</fullName>
    </recommendedName>
</protein>
<name>A0A8T0HA58_CERPU</name>
<gene>
    <name evidence="3" type="ORF">KC19_6G011200</name>
</gene>
<comment type="similarity">
    <text evidence="1">Belongs to the thioredoxin family.</text>
</comment>
<feature type="domain" description="Thioredoxin" evidence="2">
    <location>
        <begin position="119"/>
        <end position="189"/>
    </location>
</feature>
<proteinExistence type="inferred from homology"/>
<dbReference type="SUPFAM" id="SSF52833">
    <property type="entry name" value="Thioredoxin-like"/>
    <property type="match status" value="1"/>
</dbReference>
<dbReference type="AlphaFoldDB" id="A0A8T0HA58"/>
<evidence type="ECO:0000259" key="2">
    <source>
        <dbReference type="Pfam" id="PF00085"/>
    </source>
</evidence>
<dbReference type="OrthoDB" id="2018237at2759"/>
<dbReference type="InterPro" id="IPR013766">
    <property type="entry name" value="Thioredoxin_domain"/>
</dbReference>
<dbReference type="Proteomes" id="UP000822688">
    <property type="component" value="Chromosome 6"/>
</dbReference>
<dbReference type="PANTHER" id="PTHR43601">
    <property type="entry name" value="THIOREDOXIN, MITOCHONDRIAL"/>
    <property type="match status" value="1"/>
</dbReference>
<dbReference type="GO" id="GO:0045454">
    <property type="term" value="P:cell redox homeostasis"/>
    <property type="evidence" value="ECO:0007669"/>
    <property type="project" value="TreeGrafter"/>
</dbReference>
<sequence>MRDDASQKRPPWSGLQWCQGACDDYKPQLPWPFKPLHSVGQQLFTSWQDQFSNQGTRRASSVRFAKVSTGARVSNSEPQLFEALTARFGQWIPGHQGAPRLSAEEQGDAEERALAIALSGKQKATLLEFYSPRCTLCQSLLKVVQDVERKEGDWLRIVMADVENKKWLPEASLYEINYVPCFVLLDSQGTALAKTGVPYSRMHVLKGLSYLLESMRPIRGALKRVPVSDGTESVSDL</sequence>
<comment type="caution">
    <text evidence="3">The sequence shown here is derived from an EMBL/GenBank/DDBJ whole genome shotgun (WGS) entry which is preliminary data.</text>
</comment>
<evidence type="ECO:0000313" key="3">
    <source>
        <dbReference type="EMBL" id="KAG0568313.1"/>
    </source>
</evidence>
<organism evidence="3 4">
    <name type="scientific">Ceratodon purpureus</name>
    <name type="common">Fire moss</name>
    <name type="synonym">Dicranum purpureum</name>
    <dbReference type="NCBI Taxonomy" id="3225"/>
    <lineage>
        <taxon>Eukaryota</taxon>
        <taxon>Viridiplantae</taxon>
        <taxon>Streptophyta</taxon>
        <taxon>Embryophyta</taxon>
        <taxon>Bryophyta</taxon>
        <taxon>Bryophytina</taxon>
        <taxon>Bryopsida</taxon>
        <taxon>Dicranidae</taxon>
        <taxon>Pseudoditrichales</taxon>
        <taxon>Ditrichaceae</taxon>
        <taxon>Ceratodon</taxon>
    </lineage>
</organism>
<evidence type="ECO:0000256" key="1">
    <source>
        <dbReference type="ARBA" id="ARBA00008987"/>
    </source>
</evidence>
<dbReference type="Gene3D" id="3.40.30.10">
    <property type="entry name" value="Glutaredoxin"/>
    <property type="match status" value="1"/>
</dbReference>
<keyword evidence="4" id="KW-1185">Reference proteome</keyword>
<dbReference type="Pfam" id="PF00085">
    <property type="entry name" value="Thioredoxin"/>
    <property type="match status" value="1"/>
</dbReference>
<reference evidence="3 4" key="1">
    <citation type="submission" date="2020-06" db="EMBL/GenBank/DDBJ databases">
        <title>WGS assembly of Ceratodon purpureus strain R40.</title>
        <authorList>
            <person name="Carey S.B."/>
            <person name="Jenkins J."/>
            <person name="Shu S."/>
            <person name="Lovell J.T."/>
            <person name="Sreedasyam A."/>
            <person name="Maumus F."/>
            <person name="Tiley G.P."/>
            <person name="Fernandez-Pozo N."/>
            <person name="Barry K."/>
            <person name="Chen C."/>
            <person name="Wang M."/>
            <person name="Lipzen A."/>
            <person name="Daum C."/>
            <person name="Saski C.A."/>
            <person name="Payton A.C."/>
            <person name="Mcbreen J.C."/>
            <person name="Conrad R.E."/>
            <person name="Kollar L.M."/>
            <person name="Olsson S."/>
            <person name="Huttunen S."/>
            <person name="Landis J.B."/>
            <person name="Wickett N.J."/>
            <person name="Johnson M.G."/>
            <person name="Rensing S.A."/>
            <person name="Grimwood J."/>
            <person name="Schmutz J."/>
            <person name="Mcdaniel S.F."/>
        </authorList>
    </citation>
    <scope>NUCLEOTIDE SEQUENCE [LARGE SCALE GENOMIC DNA]</scope>
    <source>
        <strain evidence="3 4">R40</strain>
    </source>
</reference>
<dbReference type="InterPro" id="IPR036249">
    <property type="entry name" value="Thioredoxin-like_sf"/>
</dbReference>